<dbReference type="GO" id="GO:0016746">
    <property type="term" value="F:acyltransferase activity"/>
    <property type="evidence" value="ECO:0007669"/>
    <property type="project" value="UniProtKB-UniRule"/>
</dbReference>
<dbReference type="InterPro" id="IPR003996">
    <property type="entry name" value="RTX_toxin-activating_protC_bac"/>
</dbReference>
<evidence type="ECO:0000313" key="4">
    <source>
        <dbReference type="Proteomes" id="UP000479692"/>
    </source>
</evidence>
<keyword evidence="2" id="KW-0963">Cytoplasm</keyword>
<dbReference type="Pfam" id="PF02794">
    <property type="entry name" value="HlyC"/>
    <property type="match status" value="1"/>
</dbReference>
<dbReference type="GO" id="GO:0009404">
    <property type="term" value="P:toxin metabolic process"/>
    <property type="evidence" value="ECO:0007669"/>
    <property type="project" value="UniProtKB-UniRule"/>
</dbReference>
<keyword evidence="4" id="KW-1185">Reference proteome</keyword>
<reference evidence="3 4" key="1">
    <citation type="submission" date="2019-12" db="EMBL/GenBank/DDBJ databases">
        <authorList>
            <person name="Xu J."/>
        </authorList>
    </citation>
    <scope>NUCLEOTIDE SEQUENCE [LARGE SCALE GENOMIC DNA]</scope>
    <source>
        <strain evidence="3 4">HX-5-24</strain>
    </source>
</reference>
<keyword evidence="2 3" id="KW-0808">Transferase</keyword>
<comment type="subcellular location">
    <subcellularLocation>
        <location evidence="2">Cytoplasm</location>
    </subcellularLocation>
</comment>
<organism evidence="3 4">
    <name type="scientific">Noviluteimonas gilva</name>
    <dbReference type="NCBI Taxonomy" id="2682097"/>
    <lineage>
        <taxon>Bacteria</taxon>
        <taxon>Pseudomonadati</taxon>
        <taxon>Pseudomonadota</taxon>
        <taxon>Gammaproteobacteria</taxon>
        <taxon>Lysobacterales</taxon>
        <taxon>Lysobacteraceae</taxon>
        <taxon>Noviluteimonas</taxon>
    </lineage>
</organism>
<dbReference type="EC" id="2.3.1.-" evidence="2"/>
<dbReference type="GO" id="GO:0031640">
    <property type="term" value="P:killing of cells of another organism"/>
    <property type="evidence" value="ECO:0007669"/>
    <property type="project" value="UniProtKB-KW"/>
</dbReference>
<dbReference type="Proteomes" id="UP000479692">
    <property type="component" value="Unassembled WGS sequence"/>
</dbReference>
<comment type="function">
    <text evidence="2">Involved in fatty acylation of protoxin at internal lysine residues, thereby converting it to the active toxin.</text>
</comment>
<protein>
    <recommendedName>
        <fullName evidence="2">RTX toxin-activating lysine-acyltransferase</fullName>
        <ecNumber evidence="2">2.3.1.-</ecNumber>
    </recommendedName>
</protein>
<gene>
    <name evidence="3" type="ORF">GN331_14190</name>
</gene>
<evidence type="ECO:0000256" key="1">
    <source>
        <dbReference type="ARBA" id="ARBA00005686"/>
    </source>
</evidence>
<dbReference type="RefSeq" id="WP_156642959.1">
    <property type="nucleotide sequence ID" value="NZ_WOXT01000005.1"/>
</dbReference>
<sequence length="150" mass="16783">MAALHAPTLEPVGGASNEYFARLGEIAGVMLQSPLHRRFQIASLAVWIEPALLLEQVAVLYDRDGVPLAYVAWAQLSQDVLARVSADPRTMLHISEWNEGECLWIVDFGARRGYAHKVSRILRRSVFKSFDSVAYRRATGQTRSFSRKPG</sequence>
<evidence type="ECO:0000313" key="3">
    <source>
        <dbReference type="EMBL" id="MUV15352.1"/>
    </source>
</evidence>
<accession>A0A7C9HNR1</accession>
<dbReference type="AlphaFoldDB" id="A0A7C9HNR1"/>
<name>A0A7C9HNR1_9GAMM</name>
<evidence type="ECO:0000256" key="2">
    <source>
        <dbReference type="RuleBase" id="RU368102"/>
    </source>
</evidence>
<keyword evidence="2" id="KW-0204">Cytolysis</keyword>
<proteinExistence type="inferred from homology"/>
<comment type="caution">
    <text evidence="3">The sequence shown here is derived from an EMBL/GenBank/DDBJ whole genome shotgun (WGS) entry which is preliminary data.</text>
</comment>
<keyword evidence="2 3" id="KW-0012">Acyltransferase</keyword>
<dbReference type="GO" id="GO:0005737">
    <property type="term" value="C:cytoplasm"/>
    <property type="evidence" value="ECO:0007669"/>
    <property type="project" value="UniProtKB-SubCell"/>
</dbReference>
<dbReference type="EMBL" id="WOXT01000005">
    <property type="protein sequence ID" value="MUV15352.1"/>
    <property type="molecule type" value="Genomic_DNA"/>
</dbReference>
<comment type="similarity">
    <text evidence="1 2">Belongs to the RTX toxin acyltransferase family.</text>
</comment>